<evidence type="ECO:0000256" key="1">
    <source>
        <dbReference type="ARBA" id="ARBA00008509"/>
    </source>
</evidence>
<feature type="region of interest" description="Disordered" evidence="2">
    <location>
        <begin position="628"/>
        <end position="793"/>
    </location>
</feature>
<dbReference type="EMBL" id="CP076749">
    <property type="protein sequence ID" value="QWW22169.1"/>
    <property type="molecule type" value="Genomic_DNA"/>
</dbReference>
<dbReference type="Pfam" id="PF05002">
    <property type="entry name" value="SGS"/>
    <property type="match status" value="1"/>
</dbReference>
<evidence type="ECO:0008006" key="6">
    <source>
        <dbReference type="Google" id="ProtNLM"/>
    </source>
</evidence>
<feature type="compositionally biased region" description="Low complexity" evidence="2">
    <location>
        <begin position="724"/>
        <end position="735"/>
    </location>
</feature>
<feature type="compositionally biased region" description="Basic and acidic residues" evidence="2">
    <location>
        <begin position="513"/>
        <end position="524"/>
    </location>
</feature>
<dbReference type="Proteomes" id="UP000825438">
    <property type="component" value="Chromosome I"/>
</dbReference>
<evidence type="ECO:0000259" key="4">
    <source>
        <dbReference type="PROSITE" id="PS51203"/>
    </source>
</evidence>
<dbReference type="SUPFAM" id="SSF81296">
    <property type="entry name" value="E set domains"/>
    <property type="match status" value="1"/>
</dbReference>
<feature type="compositionally biased region" description="Basic and acidic residues" evidence="2">
    <location>
        <begin position="568"/>
        <end position="588"/>
    </location>
</feature>
<accession>A0A8F3AEZ3</accession>
<dbReference type="CDD" id="cd02859">
    <property type="entry name" value="E_set_AMPKbeta_like_N"/>
    <property type="match status" value="1"/>
</dbReference>
<reference evidence="5" key="1">
    <citation type="submission" date="2021-06" db="EMBL/GenBank/DDBJ databases">
        <title>Candida auris outbreak in lebanese hospital.</title>
        <authorList>
            <person name="Finianos M."/>
        </authorList>
    </citation>
    <scope>NUCLEOTIDE SEQUENCE</scope>
    <source>
        <strain evidence="5">CA7LBN</strain>
    </source>
</reference>
<dbReference type="InterPro" id="IPR044563">
    <property type="entry name" value="Sgt1-like"/>
</dbReference>
<dbReference type="PROSITE" id="PS51203">
    <property type="entry name" value="CS"/>
    <property type="match status" value="1"/>
</dbReference>
<feature type="domain" description="SGS" evidence="3">
    <location>
        <begin position="265"/>
        <end position="346"/>
    </location>
</feature>
<proteinExistence type="inferred from homology"/>
<evidence type="ECO:0000256" key="2">
    <source>
        <dbReference type="SAM" id="MobiDB-lite"/>
    </source>
</evidence>
<dbReference type="Gene3D" id="2.60.40.790">
    <property type="match status" value="1"/>
</dbReference>
<dbReference type="SUPFAM" id="SSF49764">
    <property type="entry name" value="HSP20-like chaperones"/>
    <property type="match status" value="1"/>
</dbReference>
<dbReference type="GO" id="GO:0051087">
    <property type="term" value="F:protein-folding chaperone binding"/>
    <property type="evidence" value="ECO:0007669"/>
    <property type="project" value="InterPro"/>
</dbReference>
<feature type="compositionally biased region" description="Acidic residues" evidence="2">
    <location>
        <begin position="552"/>
        <end position="567"/>
    </location>
</feature>
<gene>
    <name evidence="5" type="ORF">CA7LBN_000915</name>
</gene>
<dbReference type="AlphaFoldDB" id="A0A8F3AEZ3"/>
<organism evidence="5">
    <name type="scientific">Candidozyma auris</name>
    <name type="common">Yeast</name>
    <name type="synonym">Candida auris</name>
    <dbReference type="NCBI Taxonomy" id="498019"/>
    <lineage>
        <taxon>Eukaryota</taxon>
        <taxon>Fungi</taxon>
        <taxon>Dikarya</taxon>
        <taxon>Ascomycota</taxon>
        <taxon>Saccharomycotina</taxon>
        <taxon>Pichiomycetes</taxon>
        <taxon>Metschnikowiaceae</taxon>
        <taxon>Candidozyma</taxon>
    </lineage>
</organism>
<dbReference type="Pfam" id="PF04969">
    <property type="entry name" value="CS"/>
    <property type="match status" value="1"/>
</dbReference>
<feature type="domain" description="CS" evidence="4">
    <location>
        <begin position="157"/>
        <end position="247"/>
    </location>
</feature>
<feature type="compositionally biased region" description="Basic and acidic residues" evidence="2">
    <location>
        <begin position="474"/>
        <end position="489"/>
    </location>
</feature>
<feature type="compositionally biased region" description="Polar residues" evidence="2">
    <location>
        <begin position="753"/>
        <end position="767"/>
    </location>
</feature>
<dbReference type="InterPro" id="IPR032640">
    <property type="entry name" value="AMPK1_CBM"/>
</dbReference>
<name>A0A8F3AEZ3_CANAR</name>
<dbReference type="Gene3D" id="2.60.40.10">
    <property type="entry name" value="Immunoglobulins"/>
    <property type="match status" value="1"/>
</dbReference>
<evidence type="ECO:0000259" key="3">
    <source>
        <dbReference type="PROSITE" id="PS51048"/>
    </source>
</evidence>
<dbReference type="SUPFAM" id="SSF48452">
    <property type="entry name" value="TPR-like"/>
    <property type="match status" value="1"/>
</dbReference>
<dbReference type="InterPro" id="IPR007699">
    <property type="entry name" value="SGS_dom"/>
</dbReference>
<dbReference type="Pfam" id="PF16561">
    <property type="entry name" value="AMPK1_CBM"/>
    <property type="match status" value="1"/>
</dbReference>
<dbReference type="CDD" id="cd06466">
    <property type="entry name" value="p23_CS_SGT1_like"/>
    <property type="match status" value="1"/>
</dbReference>
<dbReference type="Gene3D" id="1.25.40.10">
    <property type="entry name" value="Tetratricopeptide repeat domain"/>
    <property type="match status" value="1"/>
</dbReference>
<dbReference type="InterPro" id="IPR013783">
    <property type="entry name" value="Ig-like_fold"/>
</dbReference>
<dbReference type="PROSITE" id="PS51048">
    <property type="entry name" value="SGS"/>
    <property type="match status" value="1"/>
</dbReference>
<protein>
    <recommendedName>
        <fullName evidence="6">CS domain-containing protein</fullName>
    </recommendedName>
</protein>
<dbReference type="PANTHER" id="PTHR45862">
    <property type="entry name" value="PROTEIN SGT1 HOMOLOG"/>
    <property type="match status" value="1"/>
</dbReference>
<dbReference type="InterPro" id="IPR011990">
    <property type="entry name" value="TPR-like_helical_dom_sf"/>
</dbReference>
<dbReference type="InterPro" id="IPR007052">
    <property type="entry name" value="CS_dom"/>
</dbReference>
<comment type="similarity">
    <text evidence="1">Belongs to the SGT1 family.</text>
</comment>
<sequence>MAAELHIKHGDEAVNKKDFACAIAHYNAALKENPEAFLGYIKRSGAYLKLSDYSSARKDIERAKEIARKRGKRDDQGLCFYKDGLINYAEKQYVQALESFRQAKASSCSEPALDIWIAKAERDLRRVDAEVKPKVTKVPEEHKSTSVDAINKHAPLKAKIRDDWYQSNETVTVTIYAKNVKEETLSVKFEKRSVSISFPSADSSEYNYNLDPLYGEIDCEKSTYKIYSTKLEITLQKMIKGKWAQLEGHGEIKPVKEEESRAPLAYPTSSRKAVNWSNFNVPEEEEEEQDFFAKLYRDVDDDTRRAMMKSYVESNGTVLTTNWAEAQTKHFETSPPEGMEAKKPAAPDTRSVVVTGDFDDWSLTRAVLEKENDTGDFAGTLYLDKPRRLVFKFVVNGTQWITSPKYKIEHDVHGNANNYLDPEDLVEVADNESQLADTSGPADTRVVDIEKADEPKAGDVRAEVVEKPMGNSEAVDKDVKKTSNDKEASIDVASAQEDRMPKLESSGNAAEEVEAKRAAKDEKGAPVISEFAKKELARATNPVDEQAKEQAEENSSEVIAEDVSEPTEVEKPSHNEPESPNKESKVQQEEIEGLDKVSTSQSSYAALSIPSDGYEDVGIAVDEDGYARTFPADDDENARKTVESGASKVDRNPSGVGTESSSEPRHRTAPHDISAFGKAHAQSEPRPIQSHYTSTFKGGDTNSGDTTPTNSLKNNGIYGAKQPTSSTQQESEVSTLGSHSRSSSYTARPPQGGQDQASSVVSDTKMVSDTPEHLRTERKRKGGLVTRIVGLFQ</sequence>
<dbReference type="InterPro" id="IPR008978">
    <property type="entry name" value="HSP20-like_chaperone"/>
</dbReference>
<feature type="compositionally biased region" description="Polar residues" evidence="2">
    <location>
        <begin position="690"/>
        <end position="714"/>
    </location>
</feature>
<feature type="compositionally biased region" description="Polar residues" evidence="2">
    <location>
        <begin position="736"/>
        <end position="746"/>
    </location>
</feature>
<feature type="region of interest" description="Disordered" evidence="2">
    <location>
        <begin position="465"/>
        <end position="615"/>
    </location>
</feature>
<evidence type="ECO:0000313" key="5">
    <source>
        <dbReference type="EMBL" id="QWW22169.1"/>
    </source>
</evidence>
<dbReference type="InterPro" id="IPR014756">
    <property type="entry name" value="Ig_E-set"/>
</dbReference>